<dbReference type="Gene3D" id="6.10.140.2220">
    <property type="match status" value="1"/>
</dbReference>
<dbReference type="InterPro" id="IPR000313">
    <property type="entry name" value="PWWP_dom"/>
</dbReference>
<reference evidence="19" key="1">
    <citation type="submission" date="2022-01" db="EMBL/GenBank/DDBJ databases">
        <authorList>
            <person name="King R."/>
        </authorList>
    </citation>
    <scope>NUCLEOTIDE SEQUENCE</scope>
</reference>
<dbReference type="InterPro" id="IPR001965">
    <property type="entry name" value="Znf_PHD"/>
</dbReference>
<keyword evidence="5 13" id="KW-0863">Zinc-finger</keyword>
<evidence type="ECO:0000256" key="2">
    <source>
        <dbReference type="ARBA" id="ARBA00004286"/>
    </source>
</evidence>
<feature type="domain" description="PWWP" evidence="17">
    <location>
        <begin position="342"/>
        <end position="392"/>
    </location>
</feature>
<dbReference type="SUPFAM" id="SSF144232">
    <property type="entry name" value="HIT/MYND zinc finger-like"/>
    <property type="match status" value="1"/>
</dbReference>
<dbReference type="InterPro" id="IPR056987">
    <property type="entry name" value="ZMYND8_CC"/>
</dbReference>
<dbReference type="SMART" id="SM00293">
    <property type="entry name" value="PWWP"/>
    <property type="match status" value="1"/>
</dbReference>
<dbReference type="InterPro" id="IPR011011">
    <property type="entry name" value="Znf_FYVE_PHD"/>
</dbReference>
<feature type="compositionally biased region" description="Acidic residues" evidence="14">
    <location>
        <begin position="1"/>
        <end position="10"/>
    </location>
</feature>
<dbReference type="SUPFAM" id="SSF47370">
    <property type="entry name" value="Bromodomain"/>
    <property type="match status" value="1"/>
</dbReference>
<dbReference type="GO" id="GO:0005634">
    <property type="term" value="C:nucleus"/>
    <property type="evidence" value="ECO:0007669"/>
    <property type="project" value="UniProtKB-SubCell"/>
</dbReference>
<feature type="region of interest" description="Disordered" evidence="14">
    <location>
        <begin position="828"/>
        <end position="934"/>
    </location>
</feature>
<evidence type="ECO:0000256" key="3">
    <source>
        <dbReference type="ARBA" id="ARBA00022454"/>
    </source>
</evidence>
<evidence type="ECO:0000256" key="12">
    <source>
        <dbReference type="PROSITE-ProRule" id="PRU00035"/>
    </source>
</evidence>
<evidence type="ECO:0000259" key="17">
    <source>
        <dbReference type="PROSITE" id="PS50812"/>
    </source>
</evidence>
<dbReference type="Gene3D" id="1.20.920.10">
    <property type="entry name" value="Bromodomain-like"/>
    <property type="match status" value="1"/>
</dbReference>
<evidence type="ECO:0000259" key="15">
    <source>
        <dbReference type="PROSITE" id="PS50014"/>
    </source>
</evidence>
<protein>
    <recommendedName>
        <fullName evidence="21">Protein kinase C-binding protein 1</fullName>
    </recommendedName>
</protein>
<dbReference type="Proteomes" id="UP001152799">
    <property type="component" value="Chromosome 7"/>
</dbReference>
<dbReference type="PRINTS" id="PR00503">
    <property type="entry name" value="BROMODOMAIN"/>
</dbReference>
<evidence type="ECO:0000259" key="18">
    <source>
        <dbReference type="PROSITE" id="PS50865"/>
    </source>
</evidence>
<dbReference type="InterPro" id="IPR013083">
    <property type="entry name" value="Znf_RING/FYVE/PHD"/>
</dbReference>
<feature type="compositionally biased region" description="Basic and acidic residues" evidence="14">
    <location>
        <begin position="462"/>
        <end position="476"/>
    </location>
</feature>
<dbReference type="Pfam" id="PF00855">
    <property type="entry name" value="PWWP"/>
    <property type="match status" value="1"/>
</dbReference>
<dbReference type="PANTHER" id="PTHR46453">
    <property type="entry name" value="PROTEIN KINASE C-BINDING PROTEIN 1"/>
    <property type="match status" value="1"/>
</dbReference>
<dbReference type="PROSITE" id="PS50014">
    <property type="entry name" value="BROMODOMAIN_2"/>
    <property type="match status" value="1"/>
</dbReference>
<dbReference type="OrthoDB" id="298344at2759"/>
<dbReference type="Pfam" id="PF00439">
    <property type="entry name" value="Bromodomain"/>
    <property type="match status" value="1"/>
</dbReference>
<feature type="domain" description="MYND-type" evidence="18">
    <location>
        <begin position="1469"/>
        <end position="1503"/>
    </location>
</feature>
<keyword evidence="3" id="KW-0158">Chromosome</keyword>
<comment type="subcellular location">
    <subcellularLocation>
        <location evidence="2">Chromosome</location>
    </subcellularLocation>
    <subcellularLocation>
        <location evidence="1">Nucleus</location>
    </subcellularLocation>
</comment>
<dbReference type="SUPFAM" id="SSF63748">
    <property type="entry name" value="Tudor/PWWP/MBT"/>
    <property type="match status" value="1"/>
</dbReference>
<feature type="domain" description="PHD-type" evidence="16">
    <location>
        <begin position="153"/>
        <end position="198"/>
    </location>
</feature>
<dbReference type="InterPro" id="IPR001487">
    <property type="entry name" value="Bromodomain"/>
</dbReference>
<dbReference type="Pfam" id="PF24324">
    <property type="entry name" value="MYND_ZMYND11_ZMYD8"/>
    <property type="match status" value="1"/>
</dbReference>
<organism evidence="19 20">
    <name type="scientific">Ceutorhynchus assimilis</name>
    <name type="common">cabbage seed weevil</name>
    <dbReference type="NCBI Taxonomy" id="467358"/>
    <lineage>
        <taxon>Eukaryota</taxon>
        <taxon>Metazoa</taxon>
        <taxon>Ecdysozoa</taxon>
        <taxon>Arthropoda</taxon>
        <taxon>Hexapoda</taxon>
        <taxon>Insecta</taxon>
        <taxon>Pterygota</taxon>
        <taxon>Neoptera</taxon>
        <taxon>Endopterygota</taxon>
        <taxon>Coleoptera</taxon>
        <taxon>Polyphaga</taxon>
        <taxon>Cucujiformia</taxon>
        <taxon>Curculionidae</taxon>
        <taxon>Ceutorhynchinae</taxon>
        <taxon>Ceutorhynchus</taxon>
    </lineage>
</organism>
<dbReference type="InterPro" id="IPR019787">
    <property type="entry name" value="Znf_PHD-finger"/>
</dbReference>
<evidence type="ECO:0000256" key="10">
    <source>
        <dbReference type="ARBA" id="ARBA00023163"/>
    </source>
</evidence>
<keyword evidence="7" id="KW-0156">Chromatin regulator</keyword>
<dbReference type="PROSITE" id="PS01359">
    <property type="entry name" value="ZF_PHD_1"/>
    <property type="match status" value="1"/>
</dbReference>
<dbReference type="PROSITE" id="PS01360">
    <property type="entry name" value="ZF_MYND_1"/>
    <property type="match status" value="1"/>
</dbReference>
<evidence type="ECO:0000256" key="1">
    <source>
        <dbReference type="ARBA" id="ARBA00004123"/>
    </source>
</evidence>
<feature type="compositionally biased region" description="Basic and acidic residues" evidence="14">
    <location>
        <begin position="890"/>
        <end position="902"/>
    </location>
</feature>
<evidence type="ECO:0000256" key="13">
    <source>
        <dbReference type="PROSITE-ProRule" id="PRU00134"/>
    </source>
</evidence>
<dbReference type="SMART" id="SM00297">
    <property type="entry name" value="BROMO"/>
    <property type="match status" value="1"/>
</dbReference>
<evidence type="ECO:0000256" key="7">
    <source>
        <dbReference type="ARBA" id="ARBA00022853"/>
    </source>
</evidence>
<evidence type="ECO:0000256" key="6">
    <source>
        <dbReference type="ARBA" id="ARBA00022833"/>
    </source>
</evidence>
<evidence type="ECO:0000256" key="14">
    <source>
        <dbReference type="SAM" id="MobiDB-lite"/>
    </source>
</evidence>
<proteinExistence type="predicted"/>
<dbReference type="GO" id="GO:0008270">
    <property type="term" value="F:zinc ion binding"/>
    <property type="evidence" value="ECO:0007669"/>
    <property type="project" value="UniProtKB-KW"/>
</dbReference>
<evidence type="ECO:0000256" key="8">
    <source>
        <dbReference type="ARBA" id="ARBA00023015"/>
    </source>
</evidence>
<dbReference type="InterPro" id="IPR044075">
    <property type="entry name" value="PRKCBP1_PHD"/>
</dbReference>
<evidence type="ECO:0000256" key="4">
    <source>
        <dbReference type="ARBA" id="ARBA00022723"/>
    </source>
</evidence>
<dbReference type="Gene3D" id="3.30.40.10">
    <property type="entry name" value="Zinc/RING finger domain, C3HC4 (zinc finger)"/>
    <property type="match status" value="1"/>
</dbReference>
<dbReference type="PROSITE" id="PS50016">
    <property type="entry name" value="ZF_PHD_2"/>
    <property type="match status" value="1"/>
</dbReference>
<keyword evidence="20" id="KW-1185">Reference proteome</keyword>
<keyword evidence="10" id="KW-0804">Transcription</keyword>
<dbReference type="GO" id="GO:0140006">
    <property type="term" value="F:histone H3 reader activity"/>
    <property type="evidence" value="ECO:0007669"/>
    <property type="project" value="UniProtKB-ARBA"/>
</dbReference>
<keyword evidence="11" id="KW-0539">Nucleus</keyword>
<feature type="compositionally biased region" description="Polar residues" evidence="14">
    <location>
        <begin position="925"/>
        <end position="934"/>
    </location>
</feature>
<dbReference type="PROSITE" id="PS50812">
    <property type="entry name" value="PWWP"/>
    <property type="match status" value="1"/>
</dbReference>
<evidence type="ECO:0000313" key="20">
    <source>
        <dbReference type="Proteomes" id="UP001152799"/>
    </source>
</evidence>
<feature type="domain" description="Bromo" evidence="15">
    <location>
        <begin position="236"/>
        <end position="301"/>
    </location>
</feature>
<keyword evidence="4" id="KW-0479">Metal-binding</keyword>
<dbReference type="GO" id="GO:0005737">
    <property type="term" value="C:cytoplasm"/>
    <property type="evidence" value="ECO:0007669"/>
    <property type="project" value="TreeGrafter"/>
</dbReference>
<keyword evidence="9 12" id="KW-0103">Bromodomain</keyword>
<dbReference type="SMART" id="SM00249">
    <property type="entry name" value="PHD"/>
    <property type="match status" value="1"/>
</dbReference>
<feature type="region of interest" description="Disordered" evidence="14">
    <location>
        <begin position="1"/>
        <end position="21"/>
    </location>
</feature>
<dbReference type="Gene3D" id="2.30.30.140">
    <property type="match status" value="1"/>
</dbReference>
<accession>A0A9N9MUY2</accession>
<dbReference type="PROSITE" id="PS50865">
    <property type="entry name" value="ZF_MYND_2"/>
    <property type="match status" value="1"/>
</dbReference>
<dbReference type="InterPro" id="IPR019786">
    <property type="entry name" value="Zinc_finger_PHD-type_CS"/>
</dbReference>
<dbReference type="PANTHER" id="PTHR46453:SF5">
    <property type="entry name" value="PROTEIN KINASE C-BINDING PROTEIN 1 ISOFORM X1"/>
    <property type="match status" value="1"/>
</dbReference>
<dbReference type="CDD" id="cd15538">
    <property type="entry name" value="PHD_PRKCBP1"/>
    <property type="match status" value="1"/>
</dbReference>
<dbReference type="InterPro" id="IPR057053">
    <property type="entry name" value="MYND_ZMYND11_ZMYD8"/>
</dbReference>
<dbReference type="GO" id="GO:0003714">
    <property type="term" value="F:transcription corepressor activity"/>
    <property type="evidence" value="ECO:0007669"/>
    <property type="project" value="TreeGrafter"/>
</dbReference>
<dbReference type="CDD" id="cd20160">
    <property type="entry name" value="PWWP_PRKCBP1"/>
    <property type="match status" value="1"/>
</dbReference>
<evidence type="ECO:0000256" key="9">
    <source>
        <dbReference type="ARBA" id="ARBA00023117"/>
    </source>
</evidence>
<dbReference type="FunFam" id="6.10.140.2220:FF:000002">
    <property type="entry name" value="Protein kinase C-binding protein 1 isoform C"/>
    <property type="match status" value="1"/>
</dbReference>
<dbReference type="Pfam" id="PF23460">
    <property type="entry name" value="ZMYND8_CC"/>
    <property type="match status" value="1"/>
</dbReference>
<keyword evidence="8" id="KW-0805">Transcription regulation</keyword>
<name>A0A9N9MUY2_9CUCU</name>
<dbReference type="InterPro" id="IPR002893">
    <property type="entry name" value="Znf_MYND"/>
</dbReference>
<dbReference type="SUPFAM" id="SSF57903">
    <property type="entry name" value="FYVE/PHD zinc finger"/>
    <property type="match status" value="1"/>
</dbReference>
<gene>
    <name evidence="19" type="ORF">CEUTPL_LOCUS11594</name>
</gene>
<keyword evidence="6" id="KW-0862">Zinc</keyword>
<evidence type="ECO:0008006" key="21">
    <source>
        <dbReference type="Google" id="ProtNLM"/>
    </source>
</evidence>
<evidence type="ECO:0000256" key="5">
    <source>
        <dbReference type="ARBA" id="ARBA00022771"/>
    </source>
</evidence>
<evidence type="ECO:0000256" key="11">
    <source>
        <dbReference type="ARBA" id="ARBA00023242"/>
    </source>
</evidence>
<sequence>MSDNEIDSDEAPLLPMQADSNELNTDSILNVIETSTAIQNSIEVIVLPSTSTAEEEPKSQDEPEKPLPRELAQLLALSKEANLDTNLSRKRKTSSPKWANKNLKHIVGDMDASEEDIHKTRKRKKSGSEGSIVEGLGGKVLVVDVPVFKPNKDMFCWRCHKDSVDIACETCPRSYHRRCLKQAVRNPDHWPCPECVLILKAENSQSMSPAMKDMSLEHLCSLLKFAIQRMIKCQGSEPFIHPVSGAECPDYNKYIIQPMNLTRLSQNIKDNLYGSPQAFEADAKWILHNSIIFNSSQSKLTSHAKSIIKICKQEMAEIENCSSCYLNANSNKDWFVDVCPKPHLLVWAKLRGFPFWPGKVMSYKDGNVDVRFFGAHDRAWIPEEDCYLYSLKQPNYFRSKRKEIDSCVRELERHVKNLERAFGEFRYAPLKTPVDPDNELKQLQILLPHYKPGKMLKRHRKSNDGKAEKIPKKVDKESDEEEKTSKSDTSVEDEIMEGYGTDDDTVPEINTEFRKNFQSKSFNEDTPSTSLNDSIEAEIHFIKKHAIQDKEKSNSSAESPSKKALFKTTISNENNSPVKKSRIVFLCDNLELGNKSVELNPTQVETKKIPVSPSSKLKMADVLMKRLSNDDEPIVEKEILTEDIEKPSMVVEDIEKPLMVVEKPSMVVENIEKPSMVVEKPSMVIGNAEKETENAVKEQEVIVEATISEKIIIENPQTVFDNTISNEIVENESPAKNTENVDEQIDVAEKSSENVVQYAETAETSADLIIDRPNILKIIHSSLDPSETVFAKKSTHLEDLKQNNKPRKSSTLDTIIYSSLDSETVTEKESVSITKPSENLKQDNKRRRSSTLDKIVHSSLDSETVPTKESVPITKPSENLKQDNKRRKSSTSEKNIHSEIAKESLPVKIPLEDPKRGNKRRKSSTSDNEAVESQNKITKLTLTPCKSPILKLRLEKLVVVEKPIQVDKPNDKVTSEEIVEITNEEDSEETNIDKEEVDIKTEVEDISEENIEAKKQYLSALNILEKGDPPPPKSNVNVIRTRSKTEEKREKNRLVDNMTKVIEDVVVNFGVNKIPGSPEISVKSFAKLEEQRARKTFPVKPIVIEDEPVLTVTSTVASQPITTNNVISVVNTTTSTVPVIPTAIPPLQPIESLRTSSNGYLILQPPGGGMVYVPSNRNVTYNQSTNQMVSMTPCLVTGPNNANLASRPLVWLPQIEPSTPEINLSQNYIPQGESGTATDVNNPVTNNTTVVNGHPEPFVVPPPPPPLLETSNREIPIVAQTPIIVAAPEASNDAVPLIEPVSTRENPREDLTLLNSIMPDSLNRALSNIIRRPPPQLTPRPAGLLSQNFSSQPIPDSAGDLVAKVNSIGHNFADYFRNMFVETLREFAERGSLESLVASQKLELQQMKYQHQVDMMEFEKNVATVLKDVQKSIADDREKMLEEARKQWAIETTRQVEEARKESKSKQWCANCFKEAQLYCCWNTSYCDYPCQQKHWPSHMSKCSQNTNQATTSAGVTLRPGPNQIFLRPSLNAPPKGSNVGRVIAAKPMQKIFLNRSSLAAKQKTLKVQTSAGSLLRVKETTPGTYQLVTTAPVLKPSSVISSVNTVKQPNNVLSLTAAPTVVQQSSPIITQSMPKTIRLVASSEELNE</sequence>
<dbReference type="EMBL" id="OU892283">
    <property type="protein sequence ID" value="CAG9771154.1"/>
    <property type="molecule type" value="Genomic_DNA"/>
</dbReference>
<dbReference type="InterPro" id="IPR036427">
    <property type="entry name" value="Bromodomain-like_sf"/>
</dbReference>
<dbReference type="GO" id="GO:0005694">
    <property type="term" value="C:chromosome"/>
    <property type="evidence" value="ECO:0007669"/>
    <property type="project" value="UniProtKB-SubCell"/>
</dbReference>
<feature type="region of interest" description="Disordered" evidence="14">
    <location>
        <begin position="454"/>
        <end position="492"/>
    </location>
</feature>
<evidence type="ECO:0000313" key="19">
    <source>
        <dbReference type="EMBL" id="CAG9771154.1"/>
    </source>
</evidence>
<evidence type="ECO:0000259" key="16">
    <source>
        <dbReference type="PROSITE" id="PS50016"/>
    </source>
</evidence>